<reference evidence="4 5" key="1">
    <citation type="submission" date="2023-03" db="EMBL/GenBank/DDBJ databases">
        <title>Description of Hydrogenimonas sp. ISO32.</title>
        <authorList>
            <person name="Mino S."/>
            <person name="Fukazawa S."/>
            <person name="Sawabe T."/>
        </authorList>
    </citation>
    <scope>NUCLEOTIDE SEQUENCE [LARGE SCALE GENOMIC DNA]</scope>
    <source>
        <strain evidence="4 5">ISO32</strain>
    </source>
</reference>
<organism evidence="4 5">
    <name type="scientific">Hydrogenimonas cancrithermarum</name>
    <dbReference type="NCBI Taxonomy" id="2993563"/>
    <lineage>
        <taxon>Bacteria</taxon>
        <taxon>Pseudomonadati</taxon>
        <taxon>Campylobacterota</taxon>
        <taxon>Epsilonproteobacteria</taxon>
        <taxon>Campylobacterales</taxon>
        <taxon>Hydrogenimonadaceae</taxon>
        <taxon>Hydrogenimonas</taxon>
    </lineage>
</organism>
<dbReference type="Pfam" id="PF05545">
    <property type="entry name" value="FixQ"/>
    <property type="match status" value="1"/>
</dbReference>
<proteinExistence type="predicted"/>
<dbReference type="RefSeq" id="WP_286335980.1">
    <property type="nucleotide sequence ID" value="NZ_AP027370.1"/>
</dbReference>
<dbReference type="EMBL" id="AP027370">
    <property type="protein sequence ID" value="BDY12929.1"/>
    <property type="molecule type" value="Genomic_DNA"/>
</dbReference>
<evidence type="ECO:0000256" key="2">
    <source>
        <dbReference type="SAM" id="Phobius"/>
    </source>
</evidence>
<sequence length="74" mass="8830">MENIRELQAFGYFFFTVFLVVVLYAYILHLYRAEKKGTRNYEKYGNLALDDELDSKPVEPNENSDEMNENKEQK</sequence>
<dbReference type="InterPro" id="IPR008621">
    <property type="entry name" value="Cbb3-typ_cyt_oxidase_comp"/>
</dbReference>
<dbReference type="Proteomes" id="UP001321445">
    <property type="component" value="Chromosome"/>
</dbReference>
<dbReference type="EMBL" id="AP027370">
    <property type="protein sequence ID" value="BDY12812.1"/>
    <property type="molecule type" value="Genomic_DNA"/>
</dbReference>
<feature type="transmembrane region" description="Helical" evidence="2">
    <location>
        <begin position="12"/>
        <end position="31"/>
    </location>
</feature>
<name>A0ABM8FME0_9BACT</name>
<keyword evidence="2" id="KW-0812">Transmembrane</keyword>
<feature type="region of interest" description="Disordered" evidence="1">
    <location>
        <begin position="52"/>
        <end position="74"/>
    </location>
</feature>
<dbReference type="InterPro" id="IPR014107">
    <property type="entry name" value="Cyt_c_oxidase_cbb3_CcoQ"/>
</dbReference>
<evidence type="ECO:0000256" key="1">
    <source>
        <dbReference type="SAM" id="MobiDB-lite"/>
    </source>
</evidence>
<keyword evidence="5" id="KW-1185">Reference proteome</keyword>
<evidence type="ECO:0008006" key="6">
    <source>
        <dbReference type="Google" id="ProtNLM"/>
    </source>
</evidence>
<accession>A0ABM8FME0</accession>
<evidence type="ECO:0000313" key="4">
    <source>
        <dbReference type="EMBL" id="BDY12929.1"/>
    </source>
</evidence>
<gene>
    <name evidence="3" type="ORF">HCR_11240</name>
    <name evidence="4" type="ORF">HCR_12410</name>
</gene>
<keyword evidence="2" id="KW-1133">Transmembrane helix</keyword>
<evidence type="ECO:0000313" key="3">
    <source>
        <dbReference type="EMBL" id="BDY12812.1"/>
    </source>
</evidence>
<keyword evidence="2" id="KW-0472">Membrane</keyword>
<dbReference type="NCBIfam" id="TIGR02736">
    <property type="entry name" value="cbb3_Q_epsi"/>
    <property type="match status" value="1"/>
</dbReference>
<protein>
    <recommendedName>
        <fullName evidence="6">Cytochrome c oxidase, cbb3-type, CcoQ subunit</fullName>
    </recommendedName>
</protein>
<evidence type="ECO:0000313" key="5">
    <source>
        <dbReference type="Proteomes" id="UP001321445"/>
    </source>
</evidence>